<evidence type="ECO:0000259" key="2">
    <source>
        <dbReference type="Pfam" id="PF23343"/>
    </source>
</evidence>
<evidence type="ECO:0000313" key="4">
    <source>
        <dbReference type="Proteomes" id="UP001154322"/>
    </source>
</evidence>
<dbReference type="Proteomes" id="UP001154322">
    <property type="component" value="Unassembled WGS sequence"/>
</dbReference>
<name>A0ABM9G703_9BACL</name>
<feature type="domain" description="Replication-associated protein ORF2/G2P" evidence="2">
    <location>
        <begin position="70"/>
        <end position="168"/>
    </location>
</feature>
<comment type="caution">
    <text evidence="3">The sequence shown here is derived from an EMBL/GenBank/DDBJ whole genome shotgun (WGS) entry which is preliminary data.</text>
</comment>
<dbReference type="InterPro" id="IPR056906">
    <property type="entry name" value="ORF2/G2P_dom"/>
</dbReference>
<organism evidence="3 4">
    <name type="scientific">Paenibacillus melissococcoides</name>
    <dbReference type="NCBI Taxonomy" id="2912268"/>
    <lineage>
        <taxon>Bacteria</taxon>
        <taxon>Bacillati</taxon>
        <taxon>Bacillota</taxon>
        <taxon>Bacilli</taxon>
        <taxon>Bacillales</taxon>
        <taxon>Paenibacillaceae</taxon>
        <taxon>Paenibacillus</taxon>
    </lineage>
</organism>
<reference evidence="3" key="1">
    <citation type="submission" date="2022-06" db="EMBL/GenBank/DDBJ databases">
        <authorList>
            <person name="Dietemann V."/>
            <person name="Ory F."/>
            <person name="Dainat B."/>
            <person name="Oberhansli S."/>
        </authorList>
    </citation>
    <scope>NUCLEOTIDE SEQUENCE</scope>
    <source>
        <strain evidence="3">Ena-SAMPLE-TAB-26-04-2022-14:26:32:270-5432</strain>
    </source>
</reference>
<sequence>MRNVVREKKIYCGSYMEVDIYNHTILGPRPRGRARKKKVSAPKQRNLNDKNAKRYFVQLVNTNFGEGDLHVTVTYAKVPDTVEEAEKEVANYIRRISHRRKREGLPPLKYVLVTEHNTGKNGEKPTRVHHHIIMNSGLDRDAVEDLWRKPRKKGQKKGERIGYANADSLKPNDYGLEALSRYLMKSPNGKKRWSSSQNLQKPEYRTNDSKYTRRQVERIVRDEIDNQSFWKKKYPEWDLTECKPVYNDITGWSIYLKLRRARE</sequence>
<feature type="region of interest" description="Disordered" evidence="1">
    <location>
        <begin position="187"/>
        <end position="210"/>
    </location>
</feature>
<dbReference type="Pfam" id="PF23343">
    <property type="entry name" value="REP_ORF2-G2P"/>
    <property type="match status" value="1"/>
</dbReference>
<keyword evidence="4" id="KW-1185">Reference proteome</keyword>
<gene>
    <name evidence="3" type="ORF">WJ0W_004628</name>
</gene>
<accession>A0ABM9G703</accession>
<evidence type="ECO:0000256" key="1">
    <source>
        <dbReference type="SAM" id="MobiDB-lite"/>
    </source>
</evidence>
<dbReference type="RefSeq" id="WP_213428348.1">
    <property type="nucleotide sequence ID" value="NZ_AP031286.1"/>
</dbReference>
<dbReference type="EMBL" id="CALYLO010000007">
    <property type="protein sequence ID" value="CAH8247394.1"/>
    <property type="molecule type" value="Genomic_DNA"/>
</dbReference>
<evidence type="ECO:0000313" key="3">
    <source>
        <dbReference type="EMBL" id="CAH8247394.1"/>
    </source>
</evidence>
<protein>
    <recommendedName>
        <fullName evidence="2">Replication-associated protein ORF2/G2P domain-containing protein</fullName>
    </recommendedName>
</protein>
<proteinExistence type="predicted"/>